<protein>
    <recommendedName>
        <fullName evidence="3 18">Mevalonate kinase</fullName>
        <shortName evidence="18">MK</shortName>
        <ecNumber evidence="3 18">2.7.1.36</ecNumber>
    </recommendedName>
</protein>
<accession>A0A6J8E8Z8</accession>
<evidence type="ECO:0000259" key="20">
    <source>
        <dbReference type="Pfam" id="PF08544"/>
    </source>
</evidence>
<dbReference type="Gene3D" id="3.30.230.10">
    <property type="match status" value="1"/>
</dbReference>
<keyword evidence="12 18" id="KW-0752">Steroid biosynthesis</keyword>
<dbReference type="Pfam" id="PF08544">
    <property type="entry name" value="GHMP_kinases_C"/>
    <property type="match status" value="1"/>
</dbReference>
<dbReference type="InterPro" id="IPR020568">
    <property type="entry name" value="Ribosomal_Su5_D2-typ_SF"/>
</dbReference>
<dbReference type="EMBL" id="CACVKT020008653">
    <property type="protein sequence ID" value="CAC5416483.1"/>
    <property type="molecule type" value="Genomic_DNA"/>
</dbReference>
<keyword evidence="9 18" id="KW-0418">Kinase</keyword>
<keyword evidence="8 18" id="KW-0547">Nucleotide-binding</keyword>
<feature type="domain" description="GHMP kinase N-terminal" evidence="19">
    <location>
        <begin position="113"/>
        <end position="202"/>
    </location>
</feature>
<dbReference type="InterPro" id="IPR006204">
    <property type="entry name" value="GHMP_kinase_N_dom"/>
</dbReference>
<keyword evidence="11" id="KW-0460">Magnesium</keyword>
<dbReference type="InterPro" id="IPR014721">
    <property type="entry name" value="Ribsml_uS5_D2-typ_fold_subgr"/>
</dbReference>
<keyword evidence="13 18" id="KW-0756">Sterol biosynthesis</keyword>
<keyword evidence="5 18" id="KW-0444">Lipid biosynthesis</keyword>
<dbReference type="GO" id="GO:0005829">
    <property type="term" value="C:cytosol"/>
    <property type="evidence" value="ECO:0007669"/>
    <property type="project" value="TreeGrafter"/>
</dbReference>
<dbReference type="UniPathway" id="UPA00057">
    <property type="reaction ID" value="UER00098"/>
</dbReference>
<dbReference type="InterPro" id="IPR006203">
    <property type="entry name" value="GHMP_knse_ATP-bd_CS"/>
</dbReference>
<proteinExistence type="inferred from homology"/>
<dbReference type="PANTHER" id="PTHR43290:SF2">
    <property type="entry name" value="MEVALONATE KINASE"/>
    <property type="match status" value="1"/>
</dbReference>
<evidence type="ECO:0000256" key="13">
    <source>
        <dbReference type="ARBA" id="ARBA00023011"/>
    </source>
</evidence>
<keyword evidence="6 18" id="KW-0808">Transferase</keyword>
<dbReference type="PROSITE" id="PS00627">
    <property type="entry name" value="GHMP_KINASES_ATP"/>
    <property type="match status" value="1"/>
</dbReference>
<evidence type="ECO:0000256" key="8">
    <source>
        <dbReference type="ARBA" id="ARBA00022741"/>
    </source>
</evidence>
<evidence type="ECO:0000256" key="15">
    <source>
        <dbReference type="ARBA" id="ARBA00023166"/>
    </source>
</evidence>
<dbReference type="EC" id="2.7.1.36" evidence="3 18"/>
<evidence type="ECO:0000256" key="11">
    <source>
        <dbReference type="ARBA" id="ARBA00022842"/>
    </source>
</evidence>
<dbReference type="InterPro" id="IPR036554">
    <property type="entry name" value="GHMP_kinase_C_sf"/>
</dbReference>
<evidence type="ECO:0000256" key="2">
    <source>
        <dbReference type="ARBA" id="ARBA00006495"/>
    </source>
</evidence>
<evidence type="ECO:0000256" key="1">
    <source>
        <dbReference type="ARBA" id="ARBA00004496"/>
    </source>
</evidence>
<dbReference type="SUPFAM" id="SSF54211">
    <property type="entry name" value="Ribosomal protein S5 domain 2-like"/>
    <property type="match status" value="1"/>
</dbReference>
<dbReference type="FunFam" id="3.30.230.10:FF:000027">
    <property type="entry name" value="Mevalonate kinase"/>
    <property type="match status" value="1"/>
</dbReference>
<evidence type="ECO:0000256" key="9">
    <source>
        <dbReference type="ARBA" id="ARBA00022777"/>
    </source>
</evidence>
<keyword evidence="10 18" id="KW-0067">ATP-binding</keyword>
<dbReference type="Gene3D" id="3.30.70.890">
    <property type="entry name" value="GHMP kinase, C-terminal domain"/>
    <property type="match status" value="1"/>
</dbReference>
<evidence type="ECO:0000256" key="6">
    <source>
        <dbReference type="ARBA" id="ARBA00022679"/>
    </source>
</evidence>
<dbReference type="AlphaFoldDB" id="A0A6J8E8Z8"/>
<evidence type="ECO:0000256" key="5">
    <source>
        <dbReference type="ARBA" id="ARBA00022516"/>
    </source>
</evidence>
<dbReference type="GO" id="GO:0005524">
    <property type="term" value="F:ATP binding"/>
    <property type="evidence" value="ECO:0007669"/>
    <property type="project" value="UniProtKB-KW"/>
</dbReference>
<keyword evidence="4 18" id="KW-0963">Cytoplasm</keyword>
<keyword evidence="7" id="KW-0479">Metal-binding</keyword>
<dbReference type="GO" id="GO:0006695">
    <property type="term" value="P:cholesterol biosynthetic process"/>
    <property type="evidence" value="ECO:0007669"/>
    <property type="project" value="TreeGrafter"/>
</dbReference>
<comment type="subcellular location">
    <subcellularLocation>
        <location evidence="1 18">Cytoplasm</location>
    </subcellularLocation>
</comment>
<dbReference type="NCBIfam" id="TIGR00549">
    <property type="entry name" value="mevalon_kin"/>
    <property type="match status" value="1"/>
</dbReference>
<keyword evidence="16 18" id="KW-0753">Steroid metabolism</keyword>
<evidence type="ECO:0000256" key="7">
    <source>
        <dbReference type="ARBA" id="ARBA00022723"/>
    </source>
</evidence>
<reference evidence="21 22" key="1">
    <citation type="submission" date="2020-06" db="EMBL/GenBank/DDBJ databases">
        <authorList>
            <person name="Li R."/>
            <person name="Bekaert M."/>
        </authorList>
    </citation>
    <scope>NUCLEOTIDE SEQUENCE [LARGE SCALE GENOMIC DNA]</scope>
    <source>
        <strain evidence="22">wild</strain>
    </source>
</reference>
<keyword evidence="22" id="KW-1185">Reference proteome</keyword>
<evidence type="ECO:0000256" key="18">
    <source>
        <dbReference type="RuleBase" id="RU363087"/>
    </source>
</evidence>
<dbReference type="PRINTS" id="PR00959">
    <property type="entry name" value="MEVGALKINASE"/>
</dbReference>
<dbReference type="InterPro" id="IPR006205">
    <property type="entry name" value="Mev_gal_kin"/>
</dbReference>
<comment type="catalytic activity">
    <reaction evidence="18">
        <text>(R)-mevalonate + ATP = (R)-5-phosphomevalonate + ADP + H(+)</text>
        <dbReference type="Rhea" id="RHEA:17065"/>
        <dbReference type="ChEBI" id="CHEBI:15378"/>
        <dbReference type="ChEBI" id="CHEBI:30616"/>
        <dbReference type="ChEBI" id="CHEBI:36464"/>
        <dbReference type="ChEBI" id="CHEBI:58146"/>
        <dbReference type="ChEBI" id="CHEBI:456216"/>
        <dbReference type="EC" id="2.7.1.36"/>
    </reaction>
</comment>
<organism evidence="21 22">
    <name type="scientific">Mytilus coruscus</name>
    <name type="common">Sea mussel</name>
    <dbReference type="NCBI Taxonomy" id="42192"/>
    <lineage>
        <taxon>Eukaryota</taxon>
        <taxon>Metazoa</taxon>
        <taxon>Spiralia</taxon>
        <taxon>Lophotrochozoa</taxon>
        <taxon>Mollusca</taxon>
        <taxon>Bivalvia</taxon>
        <taxon>Autobranchia</taxon>
        <taxon>Pteriomorphia</taxon>
        <taxon>Mytilida</taxon>
        <taxon>Mytiloidea</taxon>
        <taxon>Mytilidae</taxon>
        <taxon>Mytilinae</taxon>
        <taxon>Mytilus</taxon>
    </lineage>
</organism>
<gene>
    <name evidence="21" type="ORF">MCOR_49091</name>
</gene>
<evidence type="ECO:0000313" key="22">
    <source>
        <dbReference type="Proteomes" id="UP000507470"/>
    </source>
</evidence>
<sequence length="390" mass="42635">MTEIIVSAPGKIILHGEHSVVYGRSAIACSLNIRTYLKLSQTKDERVSLVFPDIDLTQSWSLEDVNSIQLPQGCENLNPKPPTEDVIKQLKTIAGSGETEIGNTASIVFLYIYLYLCKNRKQGIELKVKSELPIGAGLGSSAGFSVCLSSAFLILTGNVSTPGSDNIWKSDDLELINRWAFIGETLNHGTPSGIDNSIATYGKAIKLKSGTVHKLDKIPNLRILLINTKIPRCTKDLVAGVRRKYEMYEDIVTPVLNSMEAIVRRCEAVFSDMTGNHGDVTSCYKKLKDLIDMNHDLLRFLGVSHPSLEIICKTCQQYGLHCKLTGAGGGGCAFCLISPETTEETLQTIETKLKKQNFECWETSVGGNGVMCHDPACGTISSIPDFLKTT</sequence>
<dbReference type="Proteomes" id="UP000507470">
    <property type="component" value="Unassembled WGS sequence"/>
</dbReference>
<dbReference type="GO" id="GO:0019287">
    <property type="term" value="P:isopentenyl diphosphate biosynthetic process, mevalonate pathway"/>
    <property type="evidence" value="ECO:0007669"/>
    <property type="project" value="UniProtKB-UniPathway"/>
</dbReference>
<comment type="pathway">
    <text evidence="17 18">Isoprenoid biosynthesis; isopentenyl diphosphate biosynthesis via mevalonate pathway; isopentenyl diphosphate from (R)-mevalonate: step 1/3.</text>
</comment>
<evidence type="ECO:0000313" key="21">
    <source>
        <dbReference type="EMBL" id="CAC5416483.1"/>
    </source>
</evidence>
<dbReference type="GO" id="GO:0046872">
    <property type="term" value="F:metal ion binding"/>
    <property type="evidence" value="ECO:0007669"/>
    <property type="project" value="UniProtKB-KW"/>
</dbReference>
<evidence type="ECO:0000256" key="12">
    <source>
        <dbReference type="ARBA" id="ARBA00022955"/>
    </source>
</evidence>
<dbReference type="PANTHER" id="PTHR43290">
    <property type="entry name" value="MEVALONATE KINASE"/>
    <property type="match status" value="1"/>
</dbReference>
<feature type="domain" description="GHMP kinase C-terminal" evidence="20">
    <location>
        <begin position="284"/>
        <end position="345"/>
    </location>
</feature>
<comment type="similarity">
    <text evidence="2 18">Belongs to the GHMP kinase family. Mevalonate kinase subfamily.</text>
</comment>
<name>A0A6J8E8Z8_MYTCO</name>
<dbReference type="SUPFAM" id="SSF55060">
    <property type="entry name" value="GHMP Kinase, C-terminal domain"/>
    <property type="match status" value="1"/>
</dbReference>
<evidence type="ECO:0000256" key="4">
    <source>
        <dbReference type="ARBA" id="ARBA00022490"/>
    </source>
</evidence>
<dbReference type="Pfam" id="PF00288">
    <property type="entry name" value="GHMP_kinases_N"/>
    <property type="match status" value="1"/>
</dbReference>
<keyword evidence="15 18" id="KW-1207">Sterol metabolism</keyword>
<dbReference type="GO" id="GO:0004496">
    <property type="term" value="F:mevalonate kinase activity"/>
    <property type="evidence" value="ECO:0007669"/>
    <property type="project" value="UniProtKB-EC"/>
</dbReference>
<evidence type="ECO:0000259" key="19">
    <source>
        <dbReference type="Pfam" id="PF00288"/>
    </source>
</evidence>
<evidence type="ECO:0000256" key="3">
    <source>
        <dbReference type="ARBA" id="ARBA00012103"/>
    </source>
</evidence>
<evidence type="ECO:0000256" key="16">
    <source>
        <dbReference type="ARBA" id="ARBA00023221"/>
    </source>
</evidence>
<dbReference type="FunFam" id="3.30.70.890:FF:000003">
    <property type="entry name" value="Mevalonate kinase"/>
    <property type="match status" value="1"/>
</dbReference>
<evidence type="ECO:0000256" key="14">
    <source>
        <dbReference type="ARBA" id="ARBA00023098"/>
    </source>
</evidence>
<dbReference type="OrthoDB" id="1652964at2759"/>
<evidence type="ECO:0000256" key="10">
    <source>
        <dbReference type="ARBA" id="ARBA00022840"/>
    </source>
</evidence>
<evidence type="ECO:0000256" key="17">
    <source>
        <dbReference type="ARBA" id="ARBA00029438"/>
    </source>
</evidence>
<dbReference type="InterPro" id="IPR013750">
    <property type="entry name" value="GHMP_kinase_C_dom"/>
</dbReference>
<keyword evidence="14 18" id="KW-0443">Lipid metabolism</keyword>